<dbReference type="SUPFAM" id="SSF51735">
    <property type="entry name" value="NAD(P)-binding Rossmann-fold domains"/>
    <property type="match status" value="1"/>
</dbReference>
<evidence type="ECO:0000256" key="2">
    <source>
        <dbReference type="ARBA" id="ARBA00023002"/>
    </source>
</evidence>
<dbReference type="PANTHER" id="PTHR43313">
    <property type="entry name" value="SHORT-CHAIN DEHYDROGENASE/REDUCTASE FAMILY 9C"/>
    <property type="match status" value="1"/>
</dbReference>
<dbReference type="PRINTS" id="PR00080">
    <property type="entry name" value="SDRFAMILY"/>
</dbReference>
<protein>
    <submittedName>
        <fullName evidence="6">Retinol dehydrogenase 7-like</fullName>
    </submittedName>
</protein>
<dbReference type="Gene3D" id="3.40.50.720">
    <property type="entry name" value="NAD(P)-binding Rossmann-like Domain"/>
    <property type="match status" value="1"/>
</dbReference>
<gene>
    <name evidence="6" type="primary">LOC117357857</name>
</gene>
<dbReference type="KEGG" id="gsh:117357857"/>
<dbReference type="GO" id="GO:0008202">
    <property type="term" value="P:steroid metabolic process"/>
    <property type="evidence" value="ECO:0007669"/>
    <property type="project" value="TreeGrafter"/>
</dbReference>
<dbReference type="PRINTS" id="PR00081">
    <property type="entry name" value="GDHRDH"/>
</dbReference>
<dbReference type="InterPro" id="IPR020904">
    <property type="entry name" value="Sc_DH/Rdtase_CS"/>
</dbReference>
<dbReference type="Proteomes" id="UP000515159">
    <property type="component" value="Chromosome 3"/>
</dbReference>
<dbReference type="InParanoid" id="A0A6P8Q588"/>
<dbReference type="Pfam" id="PF00106">
    <property type="entry name" value="adh_short"/>
    <property type="match status" value="1"/>
</dbReference>
<evidence type="ECO:0000313" key="6">
    <source>
        <dbReference type="RefSeq" id="XP_033794932.1"/>
    </source>
</evidence>
<dbReference type="GeneID" id="117357857"/>
<evidence type="ECO:0000313" key="5">
    <source>
        <dbReference type="Proteomes" id="UP000515159"/>
    </source>
</evidence>
<feature type="chain" id="PRO_5028191646" evidence="4">
    <location>
        <begin position="22"/>
        <end position="310"/>
    </location>
</feature>
<dbReference type="FunFam" id="3.40.50.720:FF:000074">
    <property type="entry name" value="Retinol dehydrogenase type 1"/>
    <property type="match status" value="1"/>
</dbReference>
<evidence type="ECO:0000256" key="1">
    <source>
        <dbReference type="ARBA" id="ARBA00006484"/>
    </source>
</evidence>
<reference evidence="6" key="1">
    <citation type="submission" date="2025-08" db="UniProtKB">
        <authorList>
            <consortium name="RefSeq"/>
        </authorList>
    </citation>
    <scope>IDENTIFICATION</scope>
</reference>
<sequence length="310" mass="34925">MWFWLFVLLGLCVLYRWYRDGQKLPNFTDKYVFITGCDSGFGHRVAHQLDRQGMRVLAACLTQQGAEQMKKATSQRLQTIILDVTNSESVAAAANWVKQQVGDRGLWGLVNNAGILIPVAPNEWLTKNDFLKILNVNLLGLIDVTLSLLPLIRKAKGRIINVSSIAGRLALCGGGYCISKYGVEAFSDSLRRELHTFGVKVSIINPDFFKTEILNTKSLQENFQQAWSQVPKEIKDSYGEKYFETYCKMIDDMTVIATSKLNLVTDCMEHALTAVHPRTCYAAGWYAKLFYIPLSYLPTMLADYLLSISP</sequence>
<feature type="signal peptide" evidence="4">
    <location>
        <begin position="1"/>
        <end position="21"/>
    </location>
</feature>
<dbReference type="InterPro" id="IPR002347">
    <property type="entry name" value="SDR_fam"/>
</dbReference>
<comment type="similarity">
    <text evidence="1 3">Belongs to the short-chain dehydrogenases/reductases (SDR) family.</text>
</comment>
<keyword evidence="4" id="KW-0732">Signal</keyword>
<dbReference type="FunCoup" id="A0A6P8Q588">
    <property type="interactions" value="576"/>
</dbReference>
<keyword evidence="2" id="KW-0560">Oxidoreductase</keyword>
<dbReference type="RefSeq" id="XP_033794932.1">
    <property type="nucleotide sequence ID" value="XM_033939041.1"/>
</dbReference>
<dbReference type="GO" id="GO:0016491">
    <property type="term" value="F:oxidoreductase activity"/>
    <property type="evidence" value="ECO:0007669"/>
    <property type="project" value="UniProtKB-KW"/>
</dbReference>
<dbReference type="PANTHER" id="PTHR43313:SF48">
    <property type="match status" value="1"/>
</dbReference>
<accession>A0A6P8Q588</accession>
<dbReference type="AlphaFoldDB" id="A0A6P8Q588"/>
<evidence type="ECO:0000256" key="3">
    <source>
        <dbReference type="RuleBase" id="RU000363"/>
    </source>
</evidence>
<dbReference type="OrthoDB" id="5296at2759"/>
<evidence type="ECO:0000256" key="4">
    <source>
        <dbReference type="SAM" id="SignalP"/>
    </source>
</evidence>
<organism evidence="5 6">
    <name type="scientific">Geotrypetes seraphini</name>
    <name type="common">Gaboon caecilian</name>
    <name type="synonym">Caecilia seraphini</name>
    <dbReference type="NCBI Taxonomy" id="260995"/>
    <lineage>
        <taxon>Eukaryota</taxon>
        <taxon>Metazoa</taxon>
        <taxon>Chordata</taxon>
        <taxon>Craniata</taxon>
        <taxon>Vertebrata</taxon>
        <taxon>Euteleostomi</taxon>
        <taxon>Amphibia</taxon>
        <taxon>Gymnophiona</taxon>
        <taxon>Geotrypetes</taxon>
    </lineage>
</organism>
<keyword evidence="5" id="KW-1185">Reference proteome</keyword>
<dbReference type="PROSITE" id="PS00061">
    <property type="entry name" value="ADH_SHORT"/>
    <property type="match status" value="1"/>
</dbReference>
<name>A0A6P8Q588_GEOSA</name>
<dbReference type="InterPro" id="IPR036291">
    <property type="entry name" value="NAD(P)-bd_dom_sf"/>
</dbReference>
<proteinExistence type="inferred from homology"/>